<comment type="similarity">
    <text evidence="1 4">Belongs to the metallothionein superfamily. Type 1 family.</text>
</comment>
<evidence type="ECO:0000256" key="2">
    <source>
        <dbReference type="ARBA" id="ARBA00022723"/>
    </source>
</evidence>
<evidence type="ECO:0000313" key="7">
    <source>
        <dbReference type="Proteomes" id="UP000664991"/>
    </source>
</evidence>
<evidence type="ECO:0000256" key="4">
    <source>
        <dbReference type="RuleBase" id="RU000621"/>
    </source>
</evidence>
<reference evidence="6 7" key="1">
    <citation type="submission" date="2020-12" db="EMBL/GenBank/DDBJ databases">
        <title>De novo assembly of Tibetan sheep genome.</title>
        <authorList>
            <person name="Li X."/>
        </authorList>
    </citation>
    <scope>NUCLEOTIDE SEQUENCE [LARGE SCALE GENOMIC DNA]</scope>
    <source>
        <tissue evidence="6">Heart</tissue>
    </source>
</reference>
<dbReference type="Pfam" id="PF00131">
    <property type="entry name" value="Metallothio"/>
    <property type="match status" value="1"/>
</dbReference>
<proteinExistence type="inferred from homology"/>
<organism evidence="6 7">
    <name type="scientific">Ovis aries</name>
    <name type="common">Sheep</name>
    <dbReference type="NCBI Taxonomy" id="9940"/>
    <lineage>
        <taxon>Eukaryota</taxon>
        <taxon>Metazoa</taxon>
        <taxon>Chordata</taxon>
        <taxon>Craniata</taxon>
        <taxon>Vertebrata</taxon>
        <taxon>Euteleostomi</taxon>
        <taxon>Mammalia</taxon>
        <taxon>Eutheria</taxon>
        <taxon>Laurasiatheria</taxon>
        <taxon>Artiodactyla</taxon>
        <taxon>Ruminantia</taxon>
        <taxon>Pecora</taxon>
        <taxon>Bovidae</taxon>
        <taxon>Caprinae</taxon>
        <taxon>Ovis</taxon>
    </lineage>
</organism>
<evidence type="ECO:0000313" key="6">
    <source>
        <dbReference type="EMBL" id="KAG5200453.1"/>
    </source>
</evidence>
<comment type="function">
    <text evidence="4">Metallothioneins have a high content of cysteine residues that bind various heavy metals.</text>
</comment>
<dbReference type="SUPFAM" id="SSF57868">
    <property type="entry name" value="Metallothionein"/>
    <property type="match status" value="2"/>
</dbReference>
<dbReference type="GO" id="GO:0046872">
    <property type="term" value="F:metal ion binding"/>
    <property type="evidence" value="ECO:0007669"/>
    <property type="project" value="UniProtKB-KW"/>
</dbReference>
<dbReference type="Gene3D" id="4.10.10.10">
    <property type="entry name" value="Metallothionein Isoform II"/>
    <property type="match status" value="1"/>
</dbReference>
<dbReference type="InterPro" id="IPR000006">
    <property type="entry name" value="Metalthion_vert"/>
</dbReference>
<keyword evidence="2 4" id="KW-0479">Metal-binding</keyword>
<dbReference type="InterPro" id="IPR018064">
    <property type="entry name" value="Metalthion_vert_metal_BS"/>
</dbReference>
<dbReference type="AlphaFoldDB" id="A0A835ZU44"/>
<feature type="compositionally biased region" description="Pro residues" evidence="5">
    <location>
        <begin position="62"/>
        <end position="72"/>
    </location>
</feature>
<keyword evidence="3 4" id="KW-0480">Metal-thiolate cluster</keyword>
<name>A0A835ZU44_SHEEP</name>
<gene>
    <name evidence="6" type="ORF">JEQ12_004987</name>
</gene>
<sequence length="92" mass="9158">MDSGECTCMSGGTCACGDNCKCTTCSCKTCRKSGSCTCSDSCKCEGCTCASSKKSECGDPSVRPPTGPPPSTTPVHVGSRHGAAPLPAVTLS</sequence>
<dbReference type="EMBL" id="JAEMGP010000014">
    <property type="protein sequence ID" value="KAG5200453.1"/>
    <property type="molecule type" value="Genomic_DNA"/>
</dbReference>
<evidence type="ECO:0000256" key="1">
    <source>
        <dbReference type="ARBA" id="ARBA00007283"/>
    </source>
</evidence>
<feature type="region of interest" description="Disordered" evidence="5">
    <location>
        <begin position="52"/>
        <end position="92"/>
    </location>
</feature>
<dbReference type="PROSITE" id="PS00203">
    <property type="entry name" value="METALLOTHIONEIN_VRT"/>
    <property type="match status" value="1"/>
</dbReference>
<protein>
    <recommendedName>
        <fullName evidence="4">Metallothionein</fullName>
    </recommendedName>
</protein>
<evidence type="ECO:0000256" key="3">
    <source>
        <dbReference type="ARBA" id="ARBA00022851"/>
    </source>
</evidence>
<dbReference type="Proteomes" id="UP000664991">
    <property type="component" value="Chromosome 14"/>
</dbReference>
<dbReference type="InterPro" id="IPR023587">
    <property type="entry name" value="Metalthion_dom_sf_vert"/>
</dbReference>
<comment type="caution">
    <text evidence="6">The sequence shown here is derived from an EMBL/GenBank/DDBJ whole genome shotgun (WGS) entry which is preliminary data.</text>
</comment>
<evidence type="ECO:0000256" key="5">
    <source>
        <dbReference type="SAM" id="MobiDB-lite"/>
    </source>
</evidence>
<accession>A0A835ZU44</accession>
<dbReference type="InterPro" id="IPR017854">
    <property type="entry name" value="Metalthion_dom_sf"/>
</dbReference>